<evidence type="ECO:0000313" key="2">
    <source>
        <dbReference type="EMBL" id="SFK19080.1"/>
    </source>
</evidence>
<dbReference type="Proteomes" id="UP000198924">
    <property type="component" value="Unassembled WGS sequence"/>
</dbReference>
<dbReference type="OrthoDB" id="5607188at2"/>
<dbReference type="RefSeq" id="WP_091712565.1">
    <property type="nucleotide sequence ID" value="NZ_FOSH01000006.1"/>
</dbReference>
<feature type="domain" description="Flagellar hook-length control protein-like C-terminal" evidence="1">
    <location>
        <begin position="466"/>
        <end position="539"/>
    </location>
</feature>
<dbReference type="Gene3D" id="3.30.750.140">
    <property type="match status" value="1"/>
</dbReference>
<organism evidence="2 3">
    <name type="scientific">Methylophaga sulfidovorans</name>
    <dbReference type="NCBI Taxonomy" id="45496"/>
    <lineage>
        <taxon>Bacteria</taxon>
        <taxon>Pseudomonadati</taxon>
        <taxon>Pseudomonadota</taxon>
        <taxon>Gammaproteobacteria</taxon>
        <taxon>Thiotrichales</taxon>
        <taxon>Piscirickettsiaceae</taxon>
        <taxon>Methylophaga</taxon>
    </lineage>
</organism>
<dbReference type="STRING" id="45496.SAMN04488079_10675"/>
<dbReference type="InterPro" id="IPR021136">
    <property type="entry name" value="Flagellar_hook_control-like_C"/>
</dbReference>
<dbReference type="Pfam" id="PF02120">
    <property type="entry name" value="Flg_hook"/>
    <property type="match status" value="1"/>
</dbReference>
<protein>
    <submittedName>
        <fullName evidence="2">Hook-length control protein FliK</fullName>
    </submittedName>
</protein>
<reference evidence="3" key="1">
    <citation type="submission" date="2016-10" db="EMBL/GenBank/DDBJ databases">
        <authorList>
            <person name="Varghese N."/>
            <person name="Submissions S."/>
        </authorList>
    </citation>
    <scope>NUCLEOTIDE SEQUENCE [LARGE SCALE GENOMIC DNA]</scope>
    <source>
        <strain evidence="3">DSM 11578</strain>
    </source>
</reference>
<accession>A0A1I3XHZ7</accession>
<evidence type="ECO:0000259" key="1">
    <source>
        <dbReference type="Pfam" id="PF02120"/>
    </source>
</evidence>
<evidence type="ECO:0000313" key="3">
    <source>
        <dbReference type="Proteomes" id="UP000198924"/>
    </source>
</evidence>
<name>A0A1I3XHZ7_9GAMM</name>
<gene>
    <name evidence="2" type="ORF">SAMN04488079_10675</name>
</gene>
<dbReference type="InterPro" id="IPR038610">
    <property type="entry name" value="FliK-like_C_sf"/>
</dbReference>
<keyword evidence="3" id="KW-1185">Reference proteome</keyword>
<dbReference type="AlphaFoldDB" id="A0A1I3XHZ7"/>
<dbReference type="EMBL" id="FOSH01000006">
    <property type="protein sequence ID" value="SFK19080.1"/>
    <property type="molecule type" value="Genomic_DNA"/>
</dbReference>
<sequence length="561" mass="61664">MQINRSQQPNTEVIVNASTKLADALPVGQKVEATVIGRVNADQIKLQLGDKVFQVNTQQELAPGQKVILQKSVDAGQPVIQLTPASVQKVDLEPMTLATLLKARQVIAADVVKILAQNRLLVTPKFITDATVTQPQANQLAQLNNALPKLMEIDVSGINQLFKTGDKLAVEVLKTLPLSVKIMPDAATREQGVMNYQRELLPLLQNLITKPTNLNLSSATTQSLPEPVRQALSSLIQNVVDKSTLQQPEKLQQTINNSGVFLESQLKQTTAQPDLQQNLKGNLLRLADVLRTQLQSPLLPKLLDNPELIKQLPVEVQTAIRQILSTPQDMRALPAQVSPALANRGQTPTQLLFSLLAGLTTASSPDKPQVPVATSPAPTTTAPIVNMATNAQQAVSRAIEFQMMRDLLQDVESVTAKIQFNQLSMVQDNDLNTNANVWLFDLPVKEKQQLEMLQMRIEQQYTGNSKDKDSAIWQVQLNLETQNLGPMQARITLHALDVSVVLLAERQQSATLLTSYLDRLDGRLNDIGLNVSHLSCRQGIVKPVTPTVMTEHKDYLVDISV</sequence>
<proteinExistence type="predicted"/>